<organism evidence="2 3">
    <name type="scientific">Puccinia triticina</name>
    <dbReference type="NCBI Taxonomy" id="208348"/>
    <lineage>
        <taxon>Eukaryota</taxon>
        <taxon>Fungi</taxon>
        <taxon>Dikarya</taxon>
        <taxon>Basidiomycota</taxon>
        <taxon>Pucciniomycotina</taxon>
        <taxon>Pucciniomycetes</taxon>
        <taxon>Pucciniales</taxon>
        <taxon>Pucciniaceae</taxon>
        <taxon>Puccinia</taxon>
    </lineage>
</organism>
<sequence>MRQVSSQQTRRPSSQAITRMTQVRTGGTPNITPSRIITNTPNITPSRIITDTGGQSGESGGPMPPPTIGPTPTRAPVITPSRIINSTGPHTGKRAQSNPQRHYKATRQQSAPPPPNPIIHHGPPIPQPELMSEDESLVDKVRASTSDDEAYTVIRPTPQPVHQPPQPYAAVHQPLQTPASRADHRPAAAVPAPPRRAPPVGNHPLVDSMLASAQLLDTDLQLVQQLFNAPEETRWQLQVVMWLTQRRLTAALPAAADPAHMFIPRFSVPECVKGSKRSSCEAHLNSTAGHNRHMGKSLYILEQSPAFRRQHLPAGIPHNHEAMAGLATFLRGMVKHEQTHMRNLLLSNV</sequence>
<dbReference type="GeneID" id="77806089"/>
<feature type="compositionally biased region" description="Polar residues" evidence="1">
    <location>
        <begin position="1"/>
        <end position="53"/>
    </location>
</feature>
<feature type="region of interest" description="Disordered" evidence="1">
    <location>
        <begin position="1"/>
        <end position="128"/>
    </location>
</feature>
<gene>
    <name evidence="2" type="ORF">PtA15_1A193</name>
</gene>
<accession>A0ABY7CAE0</accession>
<name>A0ABY7CAE0_9BASI</name>
<reference evidence="2" key="1">
    <citation type="submission" date="2022-10" db="EMBL/GenBank/DDBJ databases">
        <title>Puccinia triticina Genome sequencing and assembly.</title>
        <authorList>
            <person name="Li C."/>
        </authorList>
    </citation>
    <scope>NUCLEOTIDE SEQUENCE</scope>
    <source>
        <strain evidence="2">Pt15</strain>
    </source>
</reference>
<keyword evidence="3" id="KW-1185">Reference proteome</keyword>
<feature type="compositionally biased region" description="Pro residues" evidence="1">
    <location>
        <begin position="111"/>
        <end position="127"/>
    </location>
</feature>
<evidence type="ECO:0008006" key="4">
    <source>
        <dbReference type="Google" id="ProtNLM"/>
    </source>
</evidence>
<proteinExistence type="predicted"/>
<protein>
    <recommendedName>
        <fullName evidence="4">DinB-like domain-containing protein</fullName>
    </recommendedName>
</protein>
<evidence type="ECO:0000313" key="2">
    <source>
        <dbReference type="EMBL" id="WAQ80855.1"/>
    </source>
</evidence>
<evidence type="ECO:0000256" key="1">
    <source>
        <dbReference type="SAM" id="MobiDB-lite"/>
    </source>
</evidence>
<feature type="compositionally biased region" description="Polar residues" evidence="1">
    <location>
        <begin position="82"/>
        <end position="110"/>
    </location>
</feature>
<evidence type="ECO:0000313" key="3">
    <source>
        <dbReference type="Proteomes" id="UP001164743"/>
    </source>
</evidence>
<dbReference type="EMBL" id="CP110421">
    <property type="protein sequence ID" value="WAQ80855.1"/>
    <property type="molecule type" value="Genomic_DNA"/>
</dbReference>
<dbReference type="RefSeq" id="XP_053016410.1">
    <property type="nucleotide sequence ID" value="XM_053165194.1"/>
</dbReference>
<dbReference type="Proteomes" id="UP001164743">
    <property type="component" value="Chromosome 1A"/>
</dbReference>